<reference evidence="3 4" key="1">
    <citation type="submission" date="2019-11" db="EMBL/GenBank/DDBJ databases">
        <title>Genome sequence of Deinococcus xianganensis Y35, AI-2 producing algicidal bacterium, isolated from lake water.</title>
        <authorList>
            <person name="Li Y."/>
        </authorList>
    </citation>
    <scope>NUCLEOTIDE SEQUENCE [LARGE SCALE GENOMIC DNA]</scope>
    <source>
        <strain evidence="3 4">Y35</strain>
    </source>
</reference>
<accession>A0A6I4YMK6</accession>
<evidence type="ECO:0000313" key="3">
    <source>
        <dbReference type="EMBL" id="MXV21221.1"/>
    </source>
</evidence>
<dbReference type="AlphaFoldDB" id="A0A6I4YMK6"/>
<evidence type="ECO:0000313" key="4">
    <source>
        <dbReference type="Proteomes" id="UP000430519"/>
    </source>
</evidence>
<feature type="region of interest" description="Disordered" evidence="1">
    <location>
        <begin position="49"/>
        <end position="84"/>
    </location>
</feature>
<protein>
    <submittedName>
        <fullName evidence="3">Uncharacterized protein</fullName>
    </submittedName>
</protein>
<dbReference type="RefSeq" id="WP_160981356.1">
    <property type="nucleotide sequence ID" value="NZ_WVHK01000081.1"/>
</dbReference>
<feature type="chain" id="PRO_5026103234" evidence="2">
    <location>
        <begin position="19"/>
        <end position="530"/>
    </location>
</feature>
<dbReference type="EMBL" id="WVHK01000081">
    <property type="protein sequence ID" value="MXV21221.1"/>
    <property type="molecule type" value="Genomic_DNA"/>
</dbReference>
<keyword evidence="2" id="KW-0732">Signal</keyword>
<evidence type="ECO:0000256" key="2">
    <source>
        <dbReference type="SAM" id="SignalP"/>
    </source>
</evidence>
<organism evidence="3 4">
    <name type="scientific">Deinococcus xianganensis</name>
    <dbReference type="NCBI Taxonomy" id="1507289"/>
    <lineage>
        <taxon>Bacteria</taxon>
        <taxon>Thermotogati</taxon>
        <taxon>Deinococcota</taxon>
        <taxon>Deinococci</taxon>
        <taxon>Deinococcales</taxon>
        <taxon>Deinococcaceae</taxon>
        <taxon>Deinococcus</taxon>
    </lineage>
</organism>
<proteinExistence type="predicted"/>
<sequence length="530" mass="58321">MRRLAALTLACCTACAGAQSIPGLTTVPGLPTLPALPSVGDVWGGSTPTLPTLPTLPPLPSISDVDPSLLGGTKNDPPPTYTRKNVFSFPDERLGVLTKGKWPIMEVINVEQQAEWQKNAAACRQQQQGKTPAGGAVSCPQYEWTVPLSLESESKDAATGIRKAWQRFEDRYWWRAQTNLNNTSMVPVNCWLGLGLGGLDTNPATVKTTVDSSDFPDVLAGKIPTSTPENDLHLDSYWPLPQVPSGDFCDDLNWKINFMYLPGGCTYIFGIQAFCLQGDDAVTGPGVAPIYFNMDEARQRVLDAMEHAATVYYPQYQADALAEMLPPKRKALFMLPWNSHLPGQGAMVAPVMNQDVSLTQFTDLSQRAGDALGSVYKLTSPLYYFQSVKRAGGLDVFSLPFRKDLLGSPPGVWKFEEFKRTLGPSNPVYYDLFGYATWFQTWNQLDAAILPEPLYAKPLRTLTFFAGAIDHYVDFSGVHEVPVPTGVLVPPYNLPFLNYRVHYTWTSVPEGYDIPRVSGTPAFDYGSVVR</sequence>
<keyword evidence="4" id="KW-1185">Reference proteome</keyword>
<name>A0A6I4YMK6_9DEIO</name>
<feature type="signal peptide" evidence="2">
    <location>
        <begin position="1"/>
        <end position="18"/>
    </location>
</feature>
<comment type="caution">
    <text evidence="3">The sequence shown here is derived from an EMBL/GenBank/DDBJ whole genome shotgun (WGS) entry which is preliminary data.</text>
</comment>
<dbReference type="Proteomes" id="UP000430519">
    <property type="component" value="Unassembled WGS sequence"/>
</dbReference>
<evidence type="ECO:0000256" key="1">
    <source>
        <dbReference type="SAM" id="MobiDB-lite"/>
    </source>
</evidence>
<gene>
    <name evidence="3" type="ORF">GLX28_16465</name>
</gene>